<proteinExistence type="predicted"/>
<dbReference type="InterPro" id="IPR011990">
    <property type="entry name" value="TPR-like_helical_dom_sf"/>
</dbReference>
<evidence type="ECO:0000313" key="3">
    <source>
        <dbReference type="Proteomes" id="UP000571950"/>
    </source>
</evidence>
<keyword evidence="1" id="KW-0472">Membrane</keyword>
<accession>A0A7W6FPT4</accession>
<dbReference type="Pfam" id="PF13428">
    <property type="entry name" value="TPR_14"/>
    <property type="match status" value="1"/>
</dbReference>
<organism evidence="2 3">
    <name type="scientific">Sphingobium jiangsuense</name>
    <dbReference type="NCBI Taxonomy" id="870476"/>
    <lineage>
        <taxon>Bacteria</taxon>
        <taxon>Pseudomonadati</taxon>
        <taxon>Pseudomonadota</taxon>
        <taxon>Alphaproteobacteria</taxon>
        <taxon>Sphingomonadales</taxon>
        <taxon>Sphingomonadaceae</taxon>
        <taxon>Sphingobium</taxon>
    </lineage>
</organism>
<sequence>MSWAFIALLLILVVAGLVLLARLPRGLWGLVGAALLFGLAGYAWQGRPGLRGEPRNAASTAPRFDEDLAKLRNSFGGAYGPTGQWLTLSDGLARQGKTKEAANVLGAALKSTPDDATLWVGMGNALLTHGDGLLSPAADYSYRQAMRVAPQASTGPFFYGLALASSGQFTAARKVWADLLARMPEKAPLHAQLRQDIARLDQLIERQATLGQ</sequence>
<keyword evidence="1" id="KW-0812">Transmembrane</keyword>
<keyword evidence="3" id="KW-1185">Reference proteome</keyword>
<dbReference type="SUPFAM" id="SSF48452">
    <property type="entry name" value="TPR-like"/>
    <property type="match status" value="1"/>
</dbReference>
<keyword evidence="1" id="KW-1133">Transmembrane helix</keyword>
<dbReference type="RefSeq" id="WP_188070920.1">
    <property type="nucleotide sequence ID" value="NZ_BSPS01000071.1"/>
</dbReference>
<dbReference type="AlphaFoldDB" id="A0A7W6FPT4"/>
<reference evidence="2 3" key="1">
    <citation type="submission" date="2020-08" db="EMBL/GenBank/DDBJ databases">
        <title>Genomic Encyclopedia of Type Strains, Phase IV (KMG-IV): sequencing the most valuable type-strain genomes for metagenomic binning, comparative biology and taxonomic classification.</title>
        <authorList>
            <person name="Goeker M."/>
        </authorList>
    </citation>
    <scope>NUCLEOTIDE SEQUENCE [LARGE SCALE GENOMIC DNA]</scope>
    <source>
        <strain evidence="2 3">DSM 26189</strain>
    </source>
</reference>
<dbReference type="EMBL" id="JACIDT010000003">
    <property type="protein sequence ID" value="MBB3925349.1"/>
    <property type="molecule type" value="Genomic_DNA"/>
</dbReference>
<feature type="transmembrane region" description="Helical" evidence="1">
    <location>
        <begin position="26"/>
        <end position="44"/>
    </location>
</feature>
<dbReference type="Gene3D" id="1.25.40.10">
    <property type="entry name" value="Tetratricopeptide repeat domain"/>
    <property type="match status" value="1"/>
</dbReference>
<comment type="caution">
    <text evidence="2">The sequence shown here is derived from an EMBL/GenBank/DDBJ whole genome shotgun (WGS) entry which is preliminary data.</text>
</comment>
<dbReference type="Proteomes" id="UP000571950">
    <property type="component" value="Unassembled WGS sequence"/>
</dbReference>
<name>A0A7W6FPT4_9SPHN</name>
<protein>
    <submittedName>
        <fullName evidence="2">Cytochrome c-type biogenesis protein CcmH/NrfG</fullName>
    </submittedName>
</protein>
<evidence type="ECO:0000256" key="1">
    <source>
        <dbReference type="SAM" id="Phobius"/>
    </source>
</evidence>
<gene>
    <name evidence="2" type="ORF">GGR43_001062</name>
</gene>
<evidence type="ECO:0000313" key="2">
    <source>
        <dbReference type="EMBL" id="MBB3925349.1"/>
    </source>
</evidence>